<dbReference type="Gene3D" id="1.10.10.760">
    <property type="entry name" value="E-set domains of sugar-utilizing enzymes"/>
    <property type="match status" value="1"/>
</dbReference>
<comment type="pathway">
    <text evidence="2 14">Glycan biosynthesis; trehalose biosynthesis.</text>
</comment>
<comment type="catalytic activity">
    <reaction evidence="12 14">
        <text>hydrolysis of (1-&gt;4)-alpha-D-glucosidic linkage in 4-alpha-D-[(1-&gt;4)-alpha-D-glucanosyl]n trehalose to yield trehalose and (1-&gt;4)-alpha-D-glucan.</text>
        <dbReference type="EC" id="3.2.1.141"/>
    </reaction>
</comment>
<dbReference type="InterPro" id="IPR006047">
    <property type="entry name" value="GH13_cat_dom"/>
</dbReference>
<evidence type="ECO:0000313" key="16">
    <source>
        <dbReference type="EMBL" id="QUS38865.1"/>
    </source>
</evidence>
<dbReference type="InterPro" id="IPR012768">
    <property type="entry name" value="Trehalose_TreZ"/>
</dbReference>
<dbReference type="Pfam" id="PF02922">
    <property type="entry name" value="CBM_48"/>
    <property type="match status" value="1"/>
</dbReference>
<sequence length="583" mass="64830">MSARSFGPRLTERGATFRLWAPAASRVEVMLDKPVAMTAEDDGWYSVDVPDVAAGTTYRFRIDGKLEVPDPGSSFQPEDVNGPSEIIDHAAYPWRASDWRGRPWDETVLLETHVGIFTPGGTYRAMIEKLDHLVKTGITALELMPLADFAGSRNWGYDGVLLYAPDHVYGRPDDLKALIDEAHLRGISVFLDVVYNHFGPEGNYIGAYAPTFFCDAQTPWGSAIDYRVPEVRAYAIENALMWLRDYRFDGLRLDAVHAITEPGDVPMLHELSREVGKFAADSGRLIHLVLENDDNRATLLDPATNPPRGQYRAQWNDDYHHAWHVLLSGEDKGYYSDYAPTPIDHVVQTLGSGFAYQGQPSAHRGGEARGEASGALAPTAFVNFLQNHDQIGNRALGDRLEAIADPVAIEAGLAITLLAPMVPMLFQGDEWGSKVPFPFFCDFQGDLANAVRNGRKKEFASAYEKYGDDIPDPLDAKTFEHAKIDWEMRDGAGKRRWAMVRDLLRMRKQHIVPRIAGARFGKVEHNNGLLIASWKMGDDSLLVLRANLSDKPVTAPASTGTLIWGRQGDALAPWAIQWWMGDK</sequence>
<evidence type="ECO:0000259" key="15">
    <source>
        <dbReference type="SMART" id="SM00642"/>
    </source>
</evidence>
<name>A0ABX8A9B0_9BRAD</name>
<evidence type="ECO:0000256" key="8">
    <source>
        <dbReference type="ARBA" id="ARBA00023277"/>
    </source>
</evidence>
<accession>A0ABX8A9B0</accession>
<evidence type="ECO:0000256" key="14">
    <source>
        <dbReference type="PIRNR" id="PIRNR006337"/>
    </source>
</evidence>
<evidence type="ECO:0000256" key="2">
    <source>
        <dbReference type="ARBA" id="ARBA00005199"/>
    </source>
</evidence>
<dbReference type="InterPro" id="IPR044901">
    <property type="entry name" value="Trehalose_TreZ_E-set_sf"/>
</dbReference>
<evidence type="ECO:0000256" key="7">
    <source>
        <dbReference type="ARBA" id="ARBA00022801"/>
    </source>
</evidence>
<dbReference type="SUPFAM" id="SSF81296">
    <property type="entry name" value="E set domains"/>
    <property type="match status" value="1"/>
</dbReference>
<evidence type="ECO:0000256" key="10">
    <source>
        <dbReference type="ARBA" id="ARBA00032057"/>
    </source>
</evidence>
<dbReference type="SUPFAM" id="SSF51445">
    <property type="entry name" value="(Trans)glycosidases"/>
    <property type="match status" value="1"/>
</dbReference>
<dbReference type="CDD" id="cd02853">
    <property type="entry name" value="E_set_MTHase_like_N"/>
    <property type="match status" value="1"/>
</dbReference>
<dbReference type="RefSeq" id="WP_211912405.1">
    <property type="nucleotide sequence ID" value="NZ_CP036498.1"/>
</dbReference>
<dbReference type="InterPro" id="IPR022567">
    <property type="entry name" value="DUF3459"/>
</dbReference>
<evidence type="ECO:0000256" key="13">
    <source>
        <dbReference type="NCBIfam" id="TIGR02402"/>
    </source>
</evidence>
<keyword evidence="8" id="KW-0119">Carbohydrate metabolism</keyword>
<evidence type="ECO:0000256" key="3">
    <source>
        <dbReference type="ARBA" id="ARBA00008061"/>
    </source>
</evidence>
<evidence type="ECO:0000313" key="17">
    <source>
        <dbReference type="Proteomes" id="UP000682843"/>
    </source>
</evidence>
<dbReference type="Pfam" id="PF00128">
    <property type="entry name" value="Alpha-amylase"/>
    <property type="match status" value="1"/>
</dbReference>
<dbReference type="PANTHER" id="PTHR43651">
    <property type="entry name" value="1,4-ALPHA-GLUCAN-BRANCHING ENZYME"/>
    <property type="match status" value="1"/>
</dbReference>
<dbReference type="Gene3D" id="3.20.20.80">
    <property type="entry name" value="Glycosidases"/>
    <property type="match status" value="1"/>
</dbReference>
<dbReference type="PANTHER" id="PTHR43651:SF11">
    <property type="entry name" value="MALTO-OLIGOSYLTREHALOSE TREHALOHYDROLASE"/>
    <property type="match status" value="1"/>
</dbReference>
<evidence type="ECO:0000256" key="6">
    <source>
        <dbReference type="ARBA" id="ARBA00022490"/>
    </source>
</evidence>
<keyword evidence="9 14" id="KW-0326">Glycosidase</keyword>
<dbReference type="InterPro" id="IPR017853">
    <property type="entry name" value="GH"/>
</dbReference>
<dbReference type="Pfam" id="PF11941">
    <property type="entry name" value="DUF3459"/>
    <property type="match status" value="1"/>
</dbReference>
<evidence type="ECO:0000256" key="11">
    <source>
        <dbReference type="ARBA" id="ARBA00033284"/>
    </source>
</evidence>
<dbReference type="PIRSF" id="PIRSF006337">
    <property type="entry name" value="Trehalose_TreZ"/>
    <property type="match status" value="1"/>
</dbReference>
<dbReference type="SMART" id="SM00642">
    <property type="entry name" value="Aamy"/>
    <property type="match status" value="1"/>
</dbReference>
<evidence type="ECO:0000256" key="9">
    <source>
        <dbReference type="ARBA" id="ARBA00023295"/>
    </source>
</evidence>
<gene>
    <name evidence="16" type="primary">treZ</name>
    <name evidence="16" type="ORF">RPMA_08505</name>
</gene>
<dbReference type="EC" id="3.2.1.141" evidence="4 13"/>
<organism evidence="16 17">
    <name type="scientific">Tardiphaga alba</name>
    <dbReference type="NCBI Taxonomy" id="340268"/>
    <lineage>
        <taxon>Bacteria</taxon>
        <taxon>Pseudomonadati</taxon>
        <taxon>Pseudomonadota</taxon>
        <taxon>Alphaproteobacteria</taxon>
        <taxon>Hyphomicrobiales</taxon>
        <taxon>Nitrobacteraceae</taxon>
        <taxon>Tardiphaga</taxon>
    </lineage>
</organism>
<comment type="similarity">
    <text evidence="3 14">Belongs to the glycosyl hydrolase 13 family.</text>
</comment>
<proteinExistence type="inferred from homology"/>
<comment type="subcellular location">
    <subcellularLocation>
        <location evidence="1">Cytoplasm</location>
    </subcellularLocation>
</comment>
<dbReference type="InterPro" id="IPR014756">
    <property type="entry name" value="Ig_E-set"/>
</dbReference>
<feature type="domain" description="Glycosyl hydrolase family 13 catalytic" evidence="15">
    <location>
        <begin position="111"/>
        <end position="455"/>
    </location>
</feature>
<evidence type="ECO:0000256" key="4">
    <source>
        <dbReference type="ARBA" id="ARBA00012268"/>
    </source>
</evidence>
<protein>
    <recommendedName>
        <fullName evidence="5 13">Malto-oligosyltrehalose trehalohydrolase</fullName>
        <shortName evidence="14">MTHase</shortName>
        <ecNumber evidence="4 13">3.2.1.141</ecNumber>
    </recommendedName>
    <alternativeName>
        <fullName evidence="11 14">4-alpha-D-((1-&gt;4)-alpha-D-glucano)trehalose trehalohydrolase</fullName>
    </alternativeName>
    <alternativeName>
        <fullName evidence="10 14">Maltooligosyl trehalose trehalohydrolase</fullName>
    </alternativeName>
</protein>
<evidence type="ECO:0000256" key="12">
    <source>
        <dbReference type="ARBA" id="ARBA00034013"/>
    </source>
</evidence>
<evidence type="ECO:0000256" key="1">
    <source>
        <dbReference type="ARBA" id="ARBA00004496"/>
    </source>
</evidence>
<dbReference type="InterPro" id="IPR004193">
    <property type="entry name" value="Glyco_hydro_13_N"/>
</dbReference>
<dbReference type="Proteomes" id="UP000682843">
    <property type="component" value="Chromosome"/>
</dbReference>
<dbReference type="NCBIfam" id="TIGR02402">
    <property type="entry name" value="trehalose_TreZ"/>
    <property type="match status" value="1"/>
</dbReference>
<keyword evidence="7 14" id="KW-0378">Hydrolase</keyword>
<dbReference type="EMBL" id="CP036498">
    <property type="protein sequence ID" value="QUS38865.1"/>
    <property type="molecule type" value="Genomic_DNA"/>
</dbReference>
<dbReference type="CDD" id="cd11325">
    <property type="entry name" value="AmyAc_GTHase"/>
    <property type="match status" value="1"/>
</dbReference>
<evidence type="ECO:0000256" key="5">
    <source>
        <dbReference type="ARBA" id="ARBA00015938"/>
    </source>
</evidence>
<reference evidence="16 17" key="1">
    <citation type="submission" date="2019-02" db="EMBL/GenBank/DDBJ databases">
        <title>Emended description of the genus Rhodopseudomonas and description of Rhodopseudomonas albus sp. nov., a non-phototrophic, heavy-metal-tolerant bacterium isolated from garden soil.</title>
        <authorList>
            <person name="Bao Z."/>
            <person name="Cao W.W."/>
            <person name="Sato Y."/>
            <person name="Nishizawa T."/>
            <person name="Zhao J."/>
            <person name="Guo Y."/>
            <person name="Ohta H."/>
        </authorList>
    </citation>
    <scope>NUCLEOTIDE SEQUENCE [LARGE SCALE GENOMIC DNA]</scope>
    <source>
        <strain evidence="16 17">SK50-23</strain>
    </source>
</reference>
<keyword evidence="17" id="KW-1185">Reference proteome</keyword>
<dbReference type="InterPro" id="IPR013783">
    <property type="entry name" value="Ig-like_fold"/>
</dbReference>
<dbReference type="Gene3D" id="2.60.40.10">
    <property type="entry name" value="Immunoglobulins"/>
    <property type="match status" value="1"/>
</dbReference>
<keyword evidence="6" id="KW-0963">Cytoplasm</keyword>